<dbReference type="InterPro" id="IPR000551">
    <property type="entry name" value="MerR-type_HTH_dom"/>
</dbReference>
<dbReference type="InterPro" id="IPR047057">
    <property type="entry name" value="MerR_fam"/>
</dbReference>
<name>A0ABW5VS50_9MICO</name>
<keyword evidence="8" id="KW-1185">Reference proteome</keyword>
<reference evidence="6" key="3">
    <citation type="submission" date="2024-09" db="EMBL/GenBank/DDBJ databases">
        <authorList>
            <person name="Sun Q."/>
            <person name="Mori K."/>
        </authorList>
    </citation>
    <scope>NUCLEOTIDE SEQUENCE</scope>
    <source>
        <strain evidence="6">CCM 7044</strain>
    </source>
</reference>
<dbReference type="Gene3D" id="1.10.1660.10">
    <property type="match status" value="1"/>
</dbReference>
<dbReference type="PRINTS" id="PR00040">
    <property type="entry name" value="HTHMERR"/>
</dbReference>
<keyword evidence="2" id="KW-0805">Transcription regulation</keyword>
<dbReference type="InterPro" id="IPR009061">
    <property type="entry name" value="DNA-bd_dom_put_sf"/>
</dbReference>
<evidence type="ECO:0000313" key="8">
    <source>
        <dbReference type="Proteomes" id="UP001597479"/>
    </source>
</evidence>
<reference evidence="6" key="1">
    <citation type="journal article" date="2014" name="Int. J. Syst. Evol. Microbiol.">
        <title>Complete genome of a new Firmicutes species belonging to the dominant human colonic microbiota ('Ruminococcus bicirculans') reveals two chromosomes and a selective capacity to utilize plant glucans.</title>
        <authorList>
            <consortium name="NISC Comparative Sequencing Program"/>
            <person name="Wegmann U."/>
            <person name="Louis P."/>
            <person name="Goesmann A."/>
            <person name="Henrissat B."/>
            <person name="Duncan S.H."/>
            <person name="Flint H.J."/>
        </authorList>
    </citation>
    <scope>NUCLEOTIDE SEQUENCE</scope>
    <source>
        <strain evidence="6">CCM 7044</strain>
    </source>
</reference>
<evidence type="ECO:0000256" key="3">
    <source>
        <dbReference type="ARBA" id="ARBA00023125"/>
    </source>
</evidence>
<dbReference type="Proteomes" id="UP001597479">
    <property type="component" value="Unassembled WGS sequence"/>
</dbReference>
<accession>A0ABW5VS50</accession>
<dbReference type="SMART" id="SM00422">
    <property type="entry name" value="HTH_MERR"/>
    <property type="match status" value="1"/>
</dbReference>
<evidence type="ECO:0000313" key="6">
    <source>
        <dbReference type="EMBL" id="MFD2794508.1"/>
    </source>
</evidence>
<proteinExistence type="predicted"/>
<dbReference type="PANTHER" id="PTHR30204">
    <property type="entry name" value="REDOX-CYCLING DRUG-SENSING TRANSCRIPTIONAL ACTIVATOR SOXR"/>
    <property type="match status" value="1"/>
</dbReference>
<gene>
    <name evidence="6" type="ORF">ACFS27_13210</name>
    <name evidence="7" type="ORF">ACFS27_13255</name>
</gene>
<evidence type="ECO:0000259" key="5">
    <source>
        <dbReference type="PROSITE" id="PS50937"/>
    </source>
</evidence>
<keyword evidence="1" id="KW-0678">Repressor</keyword>
<dbReference type="Pfam" id="PF13411">
    <property type="entry name" value="MerR_1"/>
    <property type="match status" value="1"/>
</dbReference>
<evidence type="ECO:0000256" key="1">
    <source>
        <dbReference type="ARBA" id="ARBA00022491"/>
    </source>
</evidence>
<dbReference type="PROSITE" id="PS50937">
    <property type="entry name" value="HTH_MERR_2"/>
    <property type="match status" value="1"/>
</dbReference>
<keyword evidence="3" id="KW-0238">DNA-binding</keyword>
<sequence length="256" mass="27482">MDGIRIGELSRRSGMTASTLRYYEAEGLLPADRAGNGYRMYGPDAVDRLAFITQAKHLDLPLPAVRELATAWESEPCRSVRARYRPLLAQRAGQVAERLVALEGLRATLATAIERLDALPDRDGPCETACTFLDQESATITDPIRLLPAVGPEPTPIACTLGAGDYAERVAAWQVLIGGGSRTDVDGGVRVTLPTPALERATALAAAEQDCCGFYRFRIDLFGPTFDLTITAPPQAAAMLADLLPDDSMPVRAAAR</sequence>
<organism evidence="6 8">
    <name type="scientific">Promicromonospora vindobonensis</name>
    <dbReference type="NCBI Taxonomy" id="195748"/>
    <lineage>
        <taxon>Bacteria</taxon>
        <taxon>Bacillati</taxon>
        <taxon>Actinomycetota</taxon>
        <taxon>Actinomycetes</taxon>
        <taxon>Micrococcales</taxon>
        <taxon>Promicromonosporaceae</taxon>
        <taxon>Promicromonospora</taxon>
    </lineage>
</organism>
<evidence type="ECO:0000313" key="7">
    <source>
        <dbReference type="EMBL" id="MFD2794517.1"/>
    </source>
</evidence>
<dbReference type="EMBL" id="JBHUOG010000002">
    <property type="protein sequence ID" value="MFD2794517.1"/>
    <property type="molecule type" value="Genomic_DNA"/>
</dbReference>
<comment type="caution">
    <text evidence="6">The sequence shown here is derived from an EMBL/GenBank/DDBJ whole genome shotgun (WGS) entry which is preliminary data.</text>
</comment>
<evidence type="ECO:0000256" key="4">
    <source>
        <dbReference type="ARBA" id="ARBA00023163"/>
    </source>
</evidence>
<feature type="domain" description="HTH merR-type" evidence="5">
    <location>
        <begin position="3"/>
        <end position="71"/>
    </location>
</feature>
<evidence type="ECO:0000256" key="2">
    <source>
        <dbReference type="ARBA" id="ARBA00023015"/>
    </source>
</evidence>
<keyword evidence="4" id="KW-0804">Transcription</keyword>
<reference evidence="8" key="2">
    <citation type="journal article" date="2019" name="Int. J. Syst. Evol. Microbiol.">
        <title>The Global Catalogue of Microorganisms (GCM) 10K type strain sequencing project: providing services to taxonomists for standard genome sequencing and annotation.</title>
        <authorList>
            <consortium name="The Broad Institute Genomics Platform"/>
            <consortium name="The Broad Institute Genome Sequencing Center for Infectious Disease"/>
            <person name="Wu L."/>
            <person name="Ma J."/>
        </authorList>
    </citation>
    <scope>NUCLEOTIDE SEQUENCE [LARGE SCALE GENOMIC DNA]</scope>
    <source>
        <strain evidence="8">CCM 7044</strain>
    </source>
</reference>
<dbReference type="RefSeq" id="WP_377183542.1">
    <property type="nucleotide sequence ID" value="NZ_JBHUOG010000001.1"/>
</dbReference>
<dbReference type="SUPFAM" id="SSF46955">
    <property type="entry name" value="Putative DNA-binding domain"/>
    <property type="match status" value="1"/>
</dbReference>
<dbReference type="PANTHER" id="PTHR30204:SF69">
    <property type="entry name" value="MERR-FAMILY TRANSCRIPTIONAL REGULATOR"/>
    <property type="match status" value="1"/>
</dbReference>
<protein>
    <submittedName>
        <fullName evidence="6">MerR family transcriptional regulator</fullName>
    </submittedName>
</protein>
<dbReference type="EMBL" id="JBHUOG010000001">
    <property type="protein sequence ID" value="MFD2794508.1"/>
    <property type="molecule type" value="Genomic_DNA"/>
</dbReference>